<dbReference type="SUPFAM" id="SSF51004">
    <property type="entry name" value="C-terminal (heme d1) domain of cytochrome cd1-nitrite reductase"/>
    <property type="match status" value="1"/>
</dbReference>
<dbReference type="EMBL" id="NJBO01000009">
    <property type="protein sequence ID" value="TKJ42760.1"/>
    <property type="molecule type" value="Genomic_DNA"/>
</dbReference>
<sequence>MILTLILFLQVGFEHTSSLLLGGHFQAGVADEDLLYVADGRGVSIFDRRTLKRHAELMLSGRTNLIVRHESSIFVGGSRGLAVIDTAGFSQAEPQVEWLHTEPITALELFGRKLWFADANGQLYGMDIGGGESSPSTPIHLPMPPVRIVGNGARLYLAADTGGLFVLDLEAKALQAKKVAIEGDPAVMDILIADQTVYLACAEQGLWVTQPRRNSLKVVTRIEATGEVMSLELFDERIAAACGTGDFLLFSIEAPREPREIQREPLPGIGLDLVKADEDCFVLTGVGIGHMYLSTKPLAGHGLFYRGAGSGYDILTRGGVAVLASGEAGIRTVGLGDTLTFLGENSKMSDCRRAYLFGSQVYALTTANIMQVVEIKNPMRLEKRTFLQFESVTSGVDSEGEMLLAAEHERGVGIWWRCPCGPFKEQGRYSFGGQALDVKIRDKLAFVSANPPAMYVIEWSDSTNPEEVASLALERDYERLYADKDLLFGLDSSGALAVINVARPTRPKKLAVLELEGAPIALARYQDHLLIAAQDAGVHVVDISKPQSPELVTTLDVGPAMGVAVSENRFLVSTLYSIEAYKIQP</sequence>
<dbReference type="SUPFAM" id="SSF50998">
    <property type="entry name" value="Quinoprotein alcohol dehydrogenase-like"/>
    <property type="match status" value="1"/>
</dbReference>
<organism evidence="1 2">
    <name type="scientific">candidate division TA06 bacterium B3_TA06</name>
    <dbReference type="NCBI Taxonomy" id="2012487"/>
    <lineage>
        <taxon>Bacteria</taxon>
        <taxon>Bacteria division TA06</taxon>
    </lineage>
</organism>
<dbReference type="InterPro" id="IPR013211">
    <property type="entry name" value="LVIVD"/>
</dbReference>
<evidence type="ECO:0000313" key="2">
    <source>
        <dbReference type="Proteomes" id="UP000317778"/>
    </source>
</evidence>
<comment type="caution">
    <text evidence="1">The sequence shown here is derived from an EMBL/GenBank/DDBJ whole genome shotgun (WGS) entry which is preliminary data.</text>
</comment>
<gene>
    <name evidence="1" type="ORF">CEE36_06665</name>
</gene>
<accession>A0A532V6D5</accession>
<proteinExistence type="predicted"/>
<dbReference type="InterPro" id="IPR011047">
    <property type="entry name" value="Quinoprotein_ADH-like_sf"/>
</dbReference>
<dbReference type="AlphaFoldDB" id="A0A532V6D5"/>
<reference evidence="1 2" key="1">
    <citation type="submission" date="2017-06" db="EMBL/GenBank/DDBJ databases">
        <title>Novel microbial phyla capable of carbon fixation and sulfur reduction in deep-sea sediments.</title>
        <authorList>
            <person name="Huang J."/>
            <person name="Baker B."/>
            <person name="Wang Y."/>
        </authorList>
    </citation>
    <scope>NUCLEOTIDE SEQUENCE [LARGE SCALE GENOMIC DNA]</scope>
    <source>
        <strain evidence="1">B3_TA06</strain>
    </source>
</reference>
<dbReference type="Proteomes" id="UP000317778">
    <property type="component" value="Unassembled WGS sequence"/>
</dbReference>
<name>A0A532V6D5_UNCT6</name>
<dbReference type="InterPro" id="IPR015943">
    <property type="entry name" value="WD40/YVTN_repeat-like_dom_sf"/>
</dbReference>
<dbReference type="Pfam" id="PF08309">
    <property type="entry name" value="LVIVD"/>
    <property type="match status" value="1"/>
</dbReference>
<dbReference type="InterPro" id="IPR011048">
    <property type="entry name" value="Haem_d1_sf"/>
</dbReference>
<evidence type="ECO:0000313" key="1">
    <source>
        <dbReference type="EMBL" id="TKJ42760.1"/>
    </source>
</evidence>
<protein>
    <submittedName>
        <fullName evidence="1">Uncharacterized protein</fullName>
    </submittedName>
</protein>
<dbReference type="Gene3D" id="2.130.10.10">
    <property type="entry name" value="YVTN repeat-like/Quinoprotein amine dehydrogenase"/>
    <property type="match status" value="1"/>
</dbReference>